<protein>
    <recommendedName>
        <fullName evidence="4">Peptidase C30 domain-containing protein</fullName>
    </recommendedName>
</protein>
<dbReference type="eggNOG" id="ENOG50306R2">
    <property type="taxonomic scope" value="Bacteria"/>
</dbReference>
<dbReference type="AlphaFoldDB" id="G7GVJ1"/>
<dbReference type="Proteomes" id="UP000006023">
    <property type="component" value="Unassembled WGS sequence"/>
</dbReference>
<feature type="chain" id="PRO_5003495409" description="Peptidase C30 domain-containing protein" evidence="1">
    <location>
        <begin position="40"/>
        <end position="165"/>
    </location>
</feature>
<evidence type="ECO:0000256" key="1">
    <source>
        <dbReference type="SAM" id="SignalP"/>
    </source>
</evidence>
<reference evidence="2 3" key="1">
    <citation type="submission" date="2011-11" db="EMBL/GenBank/DDBJ databases">
        <title>Whole genome shotgun sequence of Gordonia amarae NBRC 15530.</title>
        <authorList>
            <person name="Takarada H."/>
            <person name="Hosoyama A."/>
            <person name="Tsuchikane K."/>
            <person name="Katsumata H."/>
            <person name="Yamazaki S."/>
            <person name="Fujita N."/>
        </authorList>
    </citation>
    <scope>NUCLEOTIDE SEQUENCE [LARGE SCALE GENOMIC DNA]</scope>
    <source>
        <strain evidence="2 3">NBRC 15530</strain>
    </source>
</reference>
<gene>
    <name evidence="2" type="ORF">GOAMR_70_00090</name>
</gene>
<sequence>MTDTTDMSTNTRTRAAAAAVAVFGAAGLALSTGPGDANAAPSAEYPIGTCFGMSPNVVDVPYMPRRVIVSDYAGTTYLAIDYTSYWIGVGYDSTATLDWHNLRTGKRGTLTSRSHVSPPYQGVHNFTIPTKTIGTGKVGVTLNTVNRNALWSVPATTCGGTITVR</sequence>
<evidence type="ECO:0000313" key="2">
    <source>
        <dbReference type="EMBL" id="GAB07616.1"/>
    </source>
</evidence>
<keyword evidence="1" id="KW-0732">Signal</keyword>
<dbReference type="EMBL" id="BAED01000070">
    <property type="protein sequence ID" value="GAB07616.1"/>
    <property type="molecule type" value="Genomic_DNA"/>
</dbReference>
<name>G7GVJ1_9ACTN</name>
<accession>G7GVJ1</accession>
<keyword evidence="3" id="KW-1185">Reference proteome</keyword>
<feature type="signal peptide" evidence="1">
    <location>
        <begin position="1"/>
        <end position="39"/>
    </location>
</feature>
<evidence type="ECO:0008006" key="4">
    <source>
        <dbReference type="Google" id="ProtNLM"/>
    </source>
</evidence>
<proteinExistence type="predicted"/>
<dbReference type="STRING" id="1075090.GOAMR_70_00090"/>
<evidence type="ECO:0000313" key="3">
    <source>
        <dbReference type="Proteomes" id="UP000006023"/>
    </source>
</evidence>
<organism evidence="2 3">
    <name type="scientific">Gordonia amarae NBRC 15530</name>
    <dbReference type="NCBI Taxonomy" id="1075090"/>
    <lineage>
        <taxon>Bacteria</taxon>
        <taxon>Bacillati</taxon>
        <taxon>Actinomycetota</taxon>
        <taxon>Actinomycetes</taxon>
        <taxon>Mycobacteriales</taxon>
        <taxon>Gordoniaceae</taxon>
        <taxon>Gordonia</taxon>
    </lineage>
</organism>
<comment type="caution">
    <text evidence="2">The sequence shown here is derived from an EMBL/GenBank/DDBJ whole genome shotgun (WGS) entry which is preliminary data.</text>
</comment>